<accession>A0A4Y3IKS8</accession>
<name>A0A4Y3IKS8_9VIBR</name>
<dbReference type="Proteomes" id="UP000318242">
    <property type="component" value="Unassembled WGS sequence"/>
</dbReference>
<dbReference type="SMART" id="SM00267">
    <property type="entry name" value="GGDEF"/>
    <property type="match status" value="1"/>
</dbReference>
<proteinExistence type="predicted"/>
<protein>
    <recommendedName>
        <fullName evidence="2">diguanylate cyclase</fullName>
        <ecNumber evidence="2">2.7.7.65</ecNumber>
    </recommendedName>
</protein>
<keyword evidence="7" id="KW-1185">Reference proteome</keyword>
<dbReference type="PANTHER" id="PTHR45138">
    <property type="entry name" value="REGULATORY COMPONENTS OF SENSORY TRANSDUCTION SYSTEM"/>
    <property type="match status" value="1"/>
</dbReference>
<dbReference type="InterPro" id="IPR050469">
    <property type="entry name" value="Diguanylate_Cyclase"/>
</dbReference>
<dbReference type="AlphaFoldDB" id="A0A4Y3IKS8"/>
<keyword evidence="4" id="KW-1133">Transmembrane helix</keyword>
<dbReference type="CDD" id="cd01949">
    <property type="entry name" value="GGDEF"/>
    <property type="match status" value="1"/>
</dbReference>
<evidence type="ECO:0000313" key="6">
    <source>
        <dbReference type="EMBL" id="GEA59986.1"/>
    </source>
</evidence>
<dbReference type="EC" id="2.7.7.65" evidence="2"/>
<dbReference type="InterPro" id="IPR000160">
    <property type="entry name" value="GGDEF_dom"/>
</dbReference>
<dbReference type="PROSITE" id="PS50887">
    <property type="entry name" value="GGDEF"/>
    <property type="match status" value="1"/>
</dbReference>
<dbReference type="GO" id="GO:0005886">
    <property type="term" value="C:plasma membrane"/>
    <property type="evidence" value="ECO:0007669"/>
    <property type="project" value="TreeGrafter"/>
</dbReference>
<feature type="domain" description="GGDEF" evidence="5">
    <location>
        <begin position="155"/>
        <end position="286"/>
    </location>
</feature>
<dbReference type="GO" id="GO:0043709">
    <property type="term" value="P:cell adhesion involved in single-species biofilm formation"/>
    <property type="evidence" value="ECO:0007669"/>
    <property type="project" value="TreeGrafter"/>
</dbReference>
<dbReference type="InterPro" id="IPR043128">
    <property type="entry name" value="Rev_trsase/Diguanyl_cyclase"/>
</dbReference>
<comment type="catalytic activity">
    <reaction evidence="3">
        <text>2 GTP = 3',3'-c-di-GMP + 2 diphosphate</text>
        <dbReference type="Rhea" id="RHEA:24898"/>
        <dbReference type="ChEBI" id="CHEBI:33019"/>
        <dbReference type="ChEBI" id="CHEBI:37565"/>
        <dbReference type="ChEBI" id="CHEBI:58805"/>
        <dbReference type="EC" id="2.7.7.65"/>
    </reaction>
</comment>
<comment type="caution">
    <text evidence="6">The sequence shown here is derived from an EMBL/GenBank/DDBJ whole genome shotgun (WGS) entry which is preliminary data.</text>
</comment>
<comment type="cofactor">
    <cofactor evidence="1">
        <name>Mg(2+)</name>
        <dbReference type="ChEBI" id="CHEBI:18420"/>
    </cofactor>
</comment>
<reference evidence="6 7" key="1">
    <citation type="submission" date="2019-06" db="EMBL/GenBank/DDBJ databases">
        <title>Whole genome shotgun sequence of Vibrio comitans NBRC 102076.</title>
        <authorList>
            <person name="Hosoyama A."/>
            <person name="Uohara A."/>
            <person name="Ohji S."/>
            <person name="Ichikawa N."/>
        </authorList>
    </citation>
    <scope>NUCLEOTIDE SEQUENCE [LARGE SCALE GENOMIC DNA]</scope>
    <source>
        <strain evidence="6 7">NBRC 102076</strain>
    </source>
</reference>
<evidence type="ECO:0000256" key="2">
    <source>
        <dbReference type="ARBA" id="ARBA00012528"/>
    </source>
</evidence>
<sequence length="291" mass="33790">MLYWQGDLDMNYLWIAISALFPAYLFFSFQILDKTDFLLESASFILLTTIYLFGRTTLEYTVKLGLLSLMICESYEFLEEVYQFQSFINSNALVDIFVGDVLALLGLALIAYGIHNMFRRQRRMAEIEPLTNTFNKRAIEQLSKKELERSLRYMTETSMILVDIDHFKQVNDVYGHQVGDRVLVIVAEHLRKQIRGYDLLARWGGDEFIILCPSTSQSEVEEVMTRLQKSLPLPIQDAHFDVTLSIGGTTVLPMAENQFERLFFQADKALYKVKNNGRNNRCHFHDLSYDL</sequence>
<organism evidence="6 7">
    <name type="scientific">Vibrio comitans NBRC 102076</name>
    <dbReference type="NCBI Taxonomy" id="1219078"/>
    <lineage>
        <taxon>Bacteria</taxon>
        <taxon>Pseudomonadati</taxon>
        <taxon>Pseudomonadota</taxon>
        <taxon>Gammaproteobacteria</taxon>
        <taxon>Vibrionales</taxon>
        <taxon>Vibrionaceae</taxon>
        <taxon>Vibrio</taxon>
    </lineage>
</organism>
<feature type="transmembrane region" description="Helical" evidence="4">
    <location>
        <begin position="37"/>
        <end position="54"/>
    </location>
</feature>
<dbReference type="PANTHER" id="PTHR45138:SF9">
    <property type="entry name" value="DIGUANYLATE CYCLASE DGCM-RELATED"/>
    <property type="match status" value="1"/>
</dbReference>
<feature type="transmembrane region" description="Helical" evidence="4">
    <location>
        <begin position="92"/>
        <end position="114"/>
    </location>
</feature>
<keyword evidence="4" id="KW-0472">Membrane</keyword>
<evidence type="ECO:0000256" key="3">
    <source>
        <dbReference type="ARBA" id="ARBA00034247"/>
    </source>
</evidence>
<dbReference type="SUPFAM" id="SSF55073">
    <property type="entry name" value="Nucleotide cyclase"/>
    <property type="match status" value="1"/>
</dbReference>
<dbReference type="Pfam" id="PF00990">
    <property type="entry name" value="GGDEF"/>
    <property type="match status" value="1"/>
</dbReference>
<evidence type="ECO:0000313" key="7">
    <source>
        <dbReference type="Proteomes" id="UP000318242"/>
    </source>
</evidence>
<feature type="transmembrane region" description="Helical" evidence="4">
    <location>
        <begin position="12"/>
        <end position="32"/>
    </location>
</feature>
<evidence type="ECO:0000259" key="5">
    <source>
        <dbReference type="PROSITE" id="PS50887"/>
    </source>
</evidence>
<gene>
    <name evidence="6" type="ORF">VCO01S_11790</name>
</gene>
<dbReference type="EMBL" id="BJLH01000004">
    <property type="protein sequence ID" value="GEA59986.1"/>
    <property type="molecule type" value="Genomic_DNA"/>
</dbReference>
<evidence type="ECO:0000256" key="4">
    <source>
        <dbReference type="SAM" id="Phobius"/>
    </source>
</evidence>
<keyword evidence="4" id="KW-0812">Transmembrane</keyword>
<dbReference type="Gene3D" id="3.30.70.270">
    <property type="match status" value="1"/>
</dbReference>
<dbReference type="InterPro" id="IPR029787">
    <property type="entry name" value="Nucleotide_cyclase"/>
</dbReference>
<dbReference type="FunFam" id="3.30.70.270:FF:000001">
    <property type="entry name" value="Diguanylate cyclase domain protein"/>
    <property type="match status" value="1"/>
</dbReference>
<dbReference type="NCBIfam" id="TIGR00254">
    <property type="entry name" value="GGDEF"/>
    <property type="match status" value="1"/>
</dbReference>
<dbReference type="GO" id="GO:1902201">
    <property type="term" value="P:negative regulation of bacterial-type flagellum-dependent cell motility"/>
    <property type="evidence" value="ECO:0007669"/>
    <property type="project" value="TreeGrafter"/>
</dbReference>
<dbReference type="GO" id="GO:0052621">
    <property type="term" value="F:diguanylate cyclase activity"/>
    <property type="evidence" value="ECO:0007669"/>
    <property type="project" value="UniProtKB-EC"/>
</dbReference>
<evidence type="ECO:0000256" key="1">
    <source>
        <dbReference type="ARBA" id="ARBA00001946"/>
    </source>
</evidence>